<keyword evidence="1 4" id="KW-0378">Hydrolase</keyword>
<evidence type="ECO:0000256" key="1">
    <source>
        <dbReference type="ARBA" id="ARBA00022801"/>
    </source>
</evidence>
<dbReference type="RefSeq" id="XP_025571479.1">
    <property type="nucleotide sequence ID" value="XM_025714187.1"/>
</dbReference>
<dbReference type="InterPro" id="IPR050300">
    <property type="entry name" value="GDXG_lipolytic_enzyme"/>
</dbReference>
<organism evidence="4 5">
    <name type="scientific">Aspergillus ibericus CBS 121593</name>
    <dbReference type="NCBI Taxonomy" id="1448316"/>
    <lineage>
        <taxon>Eukaryota</taxon>
        <taxon>Fungi</taxon>
        <taxon>Dikarya</taxon>
        <taxon>Ascomycota</taxon>
        <taxon>Pezizomycotina</taxon>
        <taxon>Eurotiomycetes</taxon>
        <taxon>Eurotiomycetidae</taxon>
        <taxon>Eurotiales</taxon>
        <taxon>Aspergillaceae</taxon>
        <taxon>Aspergillus</taxon>
        <taxon>Aspergillus subgen. Circumdati</taxon>
    </lineage>
</organism>
<dbReference type="PANTHER" id="PTHR48081">
    <property type="entry name" value="AB HYDROLASE SUPERFAMILY PROTEIN C4A8.06C"/>
    <property type="match status" value="1"/>
</dbReference>
<dbReference type="AlphaFoldDB" id="A0A395GNR9"/>
<evidence type="ECO:0000313" key="5">
    <source>
        <dbReference type="Proteomes" id="UP000249402"/>
    </source>
</evidence>
<dbReference type="Gene3D" id="3.40.50.1820">
    <property type="entry name" value="alpha/beta hydrolase"/>
    <property type="match status" value="1"/>
</dbReference>
<reference evidence="4 5" key="1">
    <citation type="submission" date="2018-02" db="EMBL/GenBank/DDBJ databases">
        <title>The genomes of Aspergillus section Nigri reveals drivers in fungal speciation.</title>
        <authorList>
            <consortium name="DOE Joint Genome Institute"/>
            <person name="Vesth T.C."/>
            <person name="Nybo J."/>
            <person name="Theobald S."/>
            <person name="Brandl J."/>
            <person name="Frisvad J.C."/>
            <person name="Nielsen K.F."/>
            <person name="Lyhne E.K."/>
            <person name="Kogle M.E."/>
            <person name="Kuo A."/>
            <person name="Riley R."/>
            <person name="Clum A."/>
            <person name="Nolan M."/>
            <person name="Lipzen A."/>
            <person name="Salamov A."/>
            <person name="Henrissat B."/>
            <person name="Wiebenga A."/>
            <person name="De vries R.P."/>
            <person name="Grigoriev I.V."/>
            <person name="Mortensen U.H."/>
            <person name="Andersen M.R."/>
            <person name="Baker S.E."/>
        </authorList>
    </citation>
    <scope>NUCLEOTIDE SEQUENCE [LARGE SCALE GENOMIC DNA]</scope>
    <source>
        <strain evidence="4 5">CBS 121593</strain>
    </source>
</reference>
<dbReference type="OrthoDB" id="19653at2759"/>
<name>A0A395GNR9_9EURO</name>
<dbReference type="EMBL" id="KZ824466">
    <property type="protein sequence ID" value="RAK97151.1"/>
    <property type="molecule type" value="Genomic_DNA"/>
</dbReference>
<protein>
    <submittedName>
        <fullName evidence="4">Alpha/beta-hydrolase</fullName>
    </submittedName>
</protein>
<dbReference type="Pfam" id="PF20434">
    <property type="entry name" value="BD-FAE"/>
    <property type="match status" value="1"/>
</dbReference>
<accession>A0A395GNR9</accession>
<dbReference type="InterPro" id="IPR029058">
    <property type="entry name" value="AB_hydrolase_fold"/>
</dbReference>
<evidence type="ECO:0000256" key="2">
    <source>
        <dbReference type="SAM" id="MobiDB-lite"/>
    </source>
</evidence>
<dbReference type="Proteomes" id="UP000249402">
    <property type="component" value="Unassembled WGS sequence"/>
</dbReference>
<keyword evidence="5" id="KW-1185">Reference proteome</keyword>
<feature type="domain" description="BD-FAE-like" evidence="3">
    <location>
        <begin position="1"/>
        <end position="97"/>
    </location>
</feature>
<dbReference type="GeneID" id="37219052"/>
<sequence>MIHGGGHVISTRKDIRHDQTQILLHAGFLPVSIDYRLCPELPIHKGAMQDVRDAFYWARKTLPTLPLRRSDIRPDGDRVVTVGWSSGGHLAKTLGWTVSPLGIAPPEAILGFYCPTDYEDPFWALPNLPFGQRPIEPPGTGYDFLYDGLCDSPIVGYTPQASRRALLGGWMSLEDPRSRIILHMNWEGKSLLVLINGLQRQAGTRTVTNPSFPSVEQIQAISPLARIRQGQYSTPTFLIHGTRDDLVPWQSSKRTFEGPPGGGSRDRASDIGGCSAFI</sequence>
<gene>
    <name evidence="4" type="ORF">BO80DRAFT_199102</name>
</gene>
<proteinExistence type="predicted"/>
<dbReference type="SUPFAM" id="SSF53474">
    <property type="entry name" value="alpha/beta-Hydrolases"/>
    <property type="match status" value="1"/>
</dbReference>
<dbReference type="InterPro" id="IPR049492">
    <property type="entry name" value="BD-FAE-like_dom"/>
</dbReference>
<dbReference type="STRING" id="1448316.A0A395GNR9"/>
<feature type="region of interest" description="Disordered" evidence="2">
    <location>
        <begin position="250"/>
        <end position="272"/>
    </location>
</feature>
<evidence type="ECO:0000259" key="3">
    <source>
        <dbReference type="Pfam" id="PF20434"/>
    </source>
</evidence>
<dbReference type="GO" id="GO:0016787">
    <property type="term" value="F:hydrolase activity"/>
    <property type="evidence" value="ECO:0007669"/>
    <property type="project" value="UniProtKB-KW"/>
</dbReference>
<dbReference type="VEuPathDB" id="FungiDB:BO80DRAFT_199102"/>
<evidence type="ECO:0000313" key="4">
    <source>
        <dbReference type="EMBL" id="RAK97151.1"/>
    </source>
</evidence>